<accession>A0A1W1CZV7</accession>
<feature type="coiled-coil region" evidence="1">
    <location>
        <begin position="117"/>
        <end position="164"/>
    </location>
</feature>
<keyword evidence="1" id="KW-0175">Coiled coil</keyword>
<evidence type="ECO:0000313" key="2">
    <source>
        <dbReference type="EMBL" id="SFV71354.1"/>
    </source>
</evidence>
<dbReference type="EMBL" id="FPHM01000232">
    <property type="protein sequence ID" value="SFV71354.1"/>
    <property type="molecule type" value="Genomic_DNA"/>
</dbReference>
<dbReference type="AlphaFoldDB" id="A0A1W1CZV7"/>
<name>A0A1W1CZV7_9ZZZZ</name>
<evidence type="ECO:0000256" key="1">
    <source>
        <dbReference type="SAM" id="Coils"/>
    </source>
</evidence>
<reference evidence="2" key="1">
    <citation type="submission" date="2016-10" db="EMBL/GenBank/DDBJ databases">
        <authorList>
            <person name="de Groot N.N."/>
        </authorList>
    </citation>
    <scope>NUCLEOTIDE SEQUENCE</scope>
</reference>
<organism evidence="2">
    <name type="scientific">hydrothermal vent metagenome</name>
    <dbReference type="NCBI Taxonomy" id="652676"/>
    <lineage>
        <taxon>unclassified sequences</taxon>
        <taxon>metagenomes</taxon>
        <taxon>ecological metagenomes</taxon>
    </lineage>
</organism>
<gene>
    <name evidence="2" type="ORF">MNB_SV-13-1463</name>
</gene>
<protein>
    <submittedName>
        <fullName evidence="2">Uncharacterized protein</fullName>
    </submittedName>
</protein>
<sequence>MSQAPQNLPKRVRVLVKDILFQERYALTHTQVDIMAYIINALSWAIKIGDFFPLTTKKFQEDLPQISEKTLEESLRVLKAMELIEVEMIKVPEWKNARVRGISVLSKGLEYNAGYYKADEQKIIESLKEQLRVANKKIENLEMIEEENKILEELKEEDTKDNNKYDDLEFTELVKTVTKEFGETSEPICNCVKGWVKETKFYINSYNKLTLLSPSGNVVQIKNPIEINNFWKYIDKNRHQIGNIFDFEKKLSIEELNKRYIGLDIHLNNINFNVYKIKESKNGVTISLKEIKSGKITTITRNGESVIFELKECEEFLLGLRSSY</sequence>
<proteinExistence type="predicted"/>